<keyword evidence="3 5" id="KW-0067">ATP-binding</keyword>
<dbReference type="Gene3D" id="3.40.50.300">
    <property type="entry name" value="P-loop containing nucleotide triphosphate hydrolases"/>
    <property type="match status" value="1"/>
</dbReference>
<comment type="caution">
    <text evidence="5">The sequence shown here is derived from an EMBL/GenBank/DDBJ whole genome shotgun (WGS) entry which is preliminary data.</text>
</comment>
<dbReference type="CDD" id="cd03293">
    <property type="entry name" value="ABC_NrtD_SsuB_transporters"/>
    <property type="match status" value="1"/>
</dbReference>
<evidence type="ECO:0000256" key="2">
    <source>
        <dbReference type="ARBA" id="ARBA00022741"/>
    </source>
</evidence>
<dbReference type="OrthoDB" id="9801958at2"/>
<evidence type="ECO:0000256" key="3">
    <source>
        <dbReference type="ARBA" id="ARBA00022840"/>
    </source>
</evidence>
<dbReference type="RefSeq" id="WP_006439374.1">
    <property type="nucleotide sequence ID" value="NZ_DS995355.1"/>
</dbReference>
<reference evidence="5 6" key="2">
    <citation type="submission" date="2008-10" db="EMBL/GenBank/DDBJ databases">
        <title>Draft genome sequence of Clostridium hiranonis (DSM 13275).</title>
        <authorList>
            <person name="Sudarsanam P."/>
            <person name="Ley R."/>
            <person name="Guruge J."/>
            <person name="Turnbaugh P.J."/>
            <person name="Mahowald M."/>
            <person name="Liep D."/>
            <person name="Gordon J."/>
        </authorList>
    </citation>
    <scope>NUCLEOTIDE SEQUENCE [LARGE SCALE GENOMIC DNA]</scope>
    <source>
        <strain evidence="5 6">DSM 13275</strain>
    </source>
</reference>
<dbReference type="Pfam" id="PF00005">
    <property type="entry name" value="ABC_tran"/>
    <property type="match status" value="1"/>
</dbReference>
<dbReference type="HOGENOM" id="CLU_000604_1_22_9"/>
<dbReference type="SMART" id="SM00382">
    <property type="entry name" value="AAA"/>
    <property type="match status" value="1"/>
</dbReference>
<reference evidence="5 6" key="1">
    <citation type="submission" date="2008-09" db="EMBL/GenBank/DDBJ databases">
        <authorList>
            <person name="Fulton L."/>
            <person name="Clifton S."/>
            <person name="Fulton B."/>
            <person name="Xu J."/>
            <person name="Minx P."/>
            <person name="Pepin K.H."/>
            <person name="Johnson M."/>
            <person name="Thiruvilangam P."/>
            <person name="Bhonagiri V."/>
            <person name="Nash W.E."/>
            <person name="Mardis E.R."/>
            <person name="Wilson R.K."/>
        </authorList>
    </citation>
    <scope>NUCLEOTIDE SEQUENCE [LARGE SCALE GENOMIC DNA]</scope>
    <source>
        <strain evidence="5 6">DSM 13275</strain>
    </source>
</reference>
<keyword evidence="2" id="KW-0547">Nucleotide-binding</keyword>
<feature type="domain" description="ABC transporter" evidence="4">
    <location>
        <begin position="33"/>
        <end position="252"/>
    </location>
</feature>
<dbReference type="EMBL" id="ABWP01000014">
    <property type="protein sequence ID" value="EEA85910.1"/>
    <property type="molecule type" value="Genomic_DNA"/>
</dbReference>
<keyword evidence="6" id="KW-1185">Reference proteome</keyword>
<protein>
    <submittedName>
        <fullName evidence="5">ABC transporter, ATP-binding protein</fullName>
    </submittedName>
</protein>
<accession>B6FX53</accession>
<dbReference type="InterPro" id="IPR003593">
    <property type="entry name" value="AAA+_ATPase"/>
</dbReference>
<evidence type="ECO:0000256" key="1">
    <source>
        <dbReference type="ARBA" id="ARBA00022448"/>
    </source>
</evidence>
<dbReference type="AlphaFoldDB" id="B6FX53"/>
<evidence type="ECO:0000259" key="4">
    <source>
        <dbReference type="PROSITE" id="PS50893"/>
    </source>
</evidence>
<evidence type="ECO:0000313" key="6">
    <source>
        <dbReference type="Proteomes" id="UP000003178"/>
    </source>
</evidence>
<dbReference type="PROSITE" id="PS50893">
    <property type="entry name" value="ABC_TRANSPORTER_2"/>
    <property type="match status" value="1"/>
</dbReference>
<dbReference type="InterPro" id="IPR027417">
    <property type="entry name" value="P-loop_NTPase"/>
</dbReference>
<organism evidence="5 6">
    <name type="scientific">Peptacetobacter hiranonis (strain DSM 13275 / JCM 10541 / KCTC 15199 / TO-931)</name>
    <name type="common">Clostridium hiranonis</name>
    <dbReference type="NCBI Taxonomy" id="500633"/>
    <lineage>
        <taxon>Bacteria</taxon>
        <taxon>Bacillati</taxon>
        <taxon>Bacillota</taxon>
        <taxon>Clostridia</taxon>
        <taxon>Peptostreptococcales</taxon>
        <taxon>Peptostreptococcaceae</taxon>
        <taxon>Peptacetobacter</taxon>
    </lineage>
</organism>
<dbReference type="STRING" id="500633.CLOHIR_00452"/>
<dbReference type="InterPro" id="IPR003439">
    <property type="entry name" value="ABC_transporter-like_ATP-bd"/>
</dbReference>
<dbReference type="PANTHER" id="PTHR42788">
    <property type="entry name" value="TAURINE IMPORT ATP-BINDING PROTEIN-RELATED"/>
    <property type="match status" value="1"/>
</dbReference>
<name>B6FX53_PEPHT</name>
<proteinExistence type="predicted"/>
<dbReference type="GO" id="GO:0016887">
    <property type="term" value="F:ATP hydrolysis activity"/>
    <property type="evidence" value="ECO:0007669"/>
    <property type="project" value="InterPro"/>
</dbReference>
<evidence type="ECO:0000313" key="5">
    <source>
        <dbReference type="EMBL" id="EEA85910.1"/>
    </source>
</evidence>
<dbReference type="InterPro" id="IPR050166">
    <property type="entry name" value="ABC_transporter_ATP-bind"/>
</dbReference>
<dbReference type="Proteomes" id="UP000003178">
    <property type="component" value="Unassembled WGS sequence"/>
</dbReference>
<dbReference type="SUPFAM" id="SSF52540">
    <property type="entry name" value="P-loop containing nucleoside triphosphate hydrolases"/>
    <property type="match status" value="1"/>
</dbReference>
<sequence>MNREDNKIKDLESKDVLEFDSSLDSDNRLDSKIRIENISKSFDGDKIIDNISIDVREGELVSILGPSGCGKSTIFNMIAGLLKQDSGTVDVNGKLSYMYQKDLLLPYKTIIDNVSLPLVLRKEKKSQAREEVRQYFKVFGLEGYENKYPKELSGGMKQRANFMRTYVNSNDIMLLDEPFGALDSITKSSMQKWLLDIRKKVTSTILLITHDIEEAILLSDRIYVISNKPSSVSMEIVVDRDRIGDVEYSFKLKKDILDVLHV</sequence>
<dbReference type="eggNOG" id="COG1116">
    <property type="taxonomic scope" value="Bacteria"/>
</dbReference>
<gene>
    <name evidence="5" type="ORF">CLOHIR_00452</name>
</gene>
<dbReference type="GO" id="GO:0005524">
    <property type="term" value="F:ATP binding"/>
    <property type="evidence" value="ECO:0007669"/>
    <property type="project" value="UniProtKB-KW"/>
</dbReference>
<keyword evidence="1" id="KW-0813">Transport</keyword>
<dbReference type="PANTHER" id="PTHR42788:SF2">
    <property type="entry name" value="ABC TRANSPORTER ATP-BINDING PROTEIN"/>
    <property type="match status" value="1"/>
</dbReference>